<comment type="similarity">
    <text evidence="1">Belongs to the metallo-beta-lactamase superfamily.</text>
</comment>
<dbReference type="Pfam" id="PF00753">
    <property type="entry name" value="Lactamase_B"/>
    <property type="match status" value="1"/>
</dbReference>
<keyword evidence="2" id="KW-0479">Metal-binding</keyword>
<dbReference type="InterPro" id="IPR051013">
    <property type="entry name" value="MBL_superfamily_lactonases"/>
</dbReference>
<dbReference type="SMART" id="SM00849">
    <property type="entry name" value="Lactamase_B"/>
    <property type="match status" value="1"/>
</dbReference>
<dbReference type="InterPro" id="IPR001279">
    <property type="entry name" value="Metallo-B-lactamas"/>
</dbReference>
<name>A0A4R2GTI0_9HYPH</name>
<evidence type="ECO:0000256" key="4">
    <source>
        <dbReference type="ARBA" id="ARBA00022833"/>
    </source>
</evidence>
<evidence type="ECO:0000313" key="7">
    <source>
        <dbReference type="Proteomes" id="UP000294881"/>
    </source>
</evidence>
<dbReference type="PANTHER" id="PTHR42978:SF6">
    <property type="entry name" value="QUORUM-QUENCHING LACTONASE YTNP-RELATED"/>
    <property type="match status" value="1"/>
</dbReference>
<comment type="caution">
    <text evidence="6">The sequence shown here is derived from an EMBL/GenBank/DDBJ whole genome shotgun (WGS) entry which is preliminary data.</text>
</comment>
<dbReference type="GO" id="GO:0016787">
    <property type="term" value="F:hydrolase activity"/>
    <property type="evidence" value="ECO:0007669"/>
    <property type="project" value="UniProtKB-KW"/>
</dbReference>
<evidence type="ECO:0000256" key="1">
    <source>
        <dbReference type="ARBA" id="ARBA00007749"/>
    </source>
</evidence>
<keyword evidence="4" id="KW-0862">Zinc</keyword>
<dbReference type="Gene3D" id="3.60.15.10">
    <property type="entry name" value="Ribonuclease Z/Hydroxyacylglutathione hydrolase-like"/>
    <property type="match status" value="1"/>
</dbReference>
<sequence>MAEFRVGDISVTRVVELAATGGSKFILPQATPEDVSRIGWLQPHFADERGRLKIAVQTFVIQTPDARILVDTGLGAHKQGRKVPHWNNRADPFLDMLADAGAPADTVDLVINTHLHVDHVGWNTVLEGDQWVPAFRKARYVMGRDDFNYWRDQQEDAEHRAVFDDSVAPIAAAGLADLVGDGDEIAPGVSVVATPGHSIGHMSILLRSKGEELLLGGDVMHHPCQIARPEWSSTADYDQNQSAQTRKALFDRLADAGTPLLGGHFTGAGRGRVRRDGASFRLDIM</sequence>
<evidence type="ECO:0000259" key="5">
    <source>
        <dbReference type="SMART" id="SM00849"/>
    </source>
</evidence>
<dbReference type="RefSeq" id="WP_132005888.1">
    <property type="nucleotide sequence ID" value="NZ_JBHUNN010000002.1"/>
</dbReference>
<dbReference type="SUPFAM" id="SSF56281">
    <property type="entry name" value="Metallo-hydrolase/oxidoreductase"/>
    <property type="match status" value="1"/>
</dbReference>
<dbReference type="GO" id="GO:0046872">
    <property type="term" value="F:metal ion binding"/>
    <property type="evidence" value="ECO:0007669"/>
    <property type="project" value="UniProtKB-KW"/>
</dbReference>
<proteinExistence type="inferred from homology"/>
<feature type="domain" description="Metallo-beta-lactamase" evidence="5">
    <location>
        <begin position="55"/>
        <end position="264"/>
    </location>
</feature>
<dbReference type="InterPro" id="IPR036866">
    <property type="entry name" value="RibonucZ/Hydroxyglut_hydro"/>
</dbReference>
<keyword evidence="3 6" id="KW-0378">Hydrolase</keyword>
<dbReference type="Proteomes" id="UP000294881">
    <property type="component" value="Unassembled WGS sequence"/>
</dbReference>
<gene>
    <name evidence="6" type="ORF">EV666_105182</name>
</gene>
<dbReference type="CDD" id="cd16277">
    <property type="entry name" value="metallo-hydrolase-like_MBL-fold"/>
    <property type="match status" value="1"/>
</dbReference>
<dbReference type="AlphaFoldDB" id="A0A4R2GTI0"/>
<keyword evidence="7" id="KW-1185">Reference proteome</keyword>
<dbReference type="PANTHER" id="PTHR42978">
    <property type="entry name" value="QUORUM-QUENCHING LACTONASE YTNP-RELATED-RELATED"/>
    <property type="match status" value="1"/>
</dbReference>
<organism evidence="6 7">
    <name type="scientific">Camelimonas lactis</name>
    <dbReference type="NCBI Taxonomy" id="659006"/>
    <lineage>
        <taxon>Bacteria</taxon>
        <taxon>Pseudomonadati</taxon>
        <taxon>Pseudomonadota</taxon>
        <taxon>Alphaproteobacteria</taxon>
        <taxon>Hyphomicrobiales</taxon>
        <taxon>Chelatococcaceae</taxon>
        <taxon>Camelimonas</taxon>
    </lineage>
</organism>
<accession>A0A4R2GTI0</accession>
<protein>
    <submittedName>
        <fullName evidence="6">Glyoxylase-like metal-dependent hydrolase (Beta-lactamase superfamily II)</fullName>
    </submittedName>
</protein>
<dbReference type="EMBL" id="SLWL01000005">
    <property type="protein sequence ID" value="TCO13810.1"/>
    <property type="molecule type" value="Genomic_DNA"/>
</dbReference>
<evidence type="ECO:0000256" key="2">
    <source>
        <dbReference type="ARBA" id="ARBA00022723"/>
    </source>
</evidence>
<evidence type="ECO:0000256" key="3">
    <source>
        <dbReference type="ARBA" id="ARBA00022801"/>
    </source>
</evidence>
<evidence type="ECO:0000313" key="6">
    <source>
        <dbReference type="EMBL" id="TCO13810.1"/>
    </source>
</evidence>
<dbReference type="OrthoDB" id="9773738at2"/>
<reference evidence="6 7" key="1">
    <citation type="submission" date="2019-03" db="EMBL/GenBank/DDBJ databases">
        <title>Genomic Encyclopedia of Type Strains, Phase IV (KMG-IV): sequencing the most valuable type-strain genomes for metagenomic binning, comparative biology and taxonomic classification.</title>
        <authorList>
            <person name="Goeker M."/>
        </authorList>
    </citation>
    <scope>NUCLEOTIDE SEQUENCE [LARGE SCALE GENOMIC DNA]</scope>
    <source>
        <strain evidence="6 7">DSM 22958</strain>
    </source>
</reference>